<evidence type="ECO:0000313" key="2">
    <source>
        <dbReference type="EnsemblPlants" id="ORUFI10G11780.3"/>
    </source>
</evidence>
<organism evidence="2 3">
    <name type="scientific">Oryza rufipogon</name>
    <name type="common">Brownbeard rice</name>
    <name type="synonym">Asian wild rice</name>
    <dbReference type="NCBI Taxonomy" id="4529"/>
    <lineage>
        <taxon>Eukaryota</taxon>
        <taxon>Viridiplantae</taxon>
        <taxon>Streptophyta</taxon>
        <taxon>Embryophyta</taxon>
        <taxon>Tracheophyta</taxon>
        <taxon>Spermatophyta</taxon>
        <taxon>Magnoliopsida</taxon>
        <taxon>Liliopsida</taxon>
        <taxon>Poales</taxon>
        <taxon>Poaceae</taxon>
        <taxon>BOP clade</taxon>
        <taxon>Oryzoideae</taxon>
        <taxon>Oryzeae</taxon>
        <taxon>Oryzinae</taxon>
        <taxon>Oryza</taxon>
    </lineage>
</organism>
<feature type="chain" id="PRO_5002371998" evidence="1">
    <location>
        <begin position="23"/>
        <end position="161"/>
    </location>
</feature>
<dbReference type="Proteomes" id="UP000008022">
    <property type="component" value="Unassembled WGS sequence"/>
</dbReference>
<dbReference type="HOGENOM" id="CLU_1646464_0_0_1"/>
<accession>A0A0E0QZL0</accession>
<protein>
    <submittedName>
        <fullName evidence="2">Uncharacterized protein</fullName>
    </submittedName>
</protein>
<keyword evidence="3" id="KW-1185">Reference proteome</keyword>
<name>A0A0E0QZL0_ORYRU</name>
<evidence type="ECO:0000313" key="3">
    <source>
        <dbReference type="Proteomes" id="UP000008022"/>
    </source>
</evidence>
<reference evidence="3" key="1">
    <citation type="submission" date="2013-06" db="EMBL/GenBank/DDBJ databases">
        <authorList>
            <person name="Zhao Q."/>
        </authorList>
    </citation>
    <scope>NUCLEOTIDE SEQUENCE</scope>
    <source>
        <strain evidence="3">cv. W1943</strain>
    </source>
</reference>
<sequence length="161" mass="18202">MGMTRSLARWFFALRWWRAAACARDRRGGELVGDGDVLRRERLTLRIRLGLDQYSIGDFDLEYHTDFNFTFAPIYTIILHVRFFSRKAVTTCPVQTQVLFLASSPLSSTGDFSPVRPTFVGKKQRRRVVAAATAVVPRGADRSTGRVWSDGCRLGSIDIID</sequence>
<dbReference type="AlphaFoldDB" id="A0A0E0QZL0"/>
<dbReference type="Gramene" id="ORUFI10G11780.3">
    <property type="protein sequence ID" value="ORUFI10G11780.3"/>
    <property type="gene ID" value="ORUFI10G11780"/>
</dbReference>
<proteinExistence type="predicted"/>
<dbReference type="EnsemblPlants" id="ORUFI10G11780.3">
    <property type="protein sequence ID" value="ORUFI10G11780.3"/>
    <property type="gene ID" value="ORUFI10G11780"/>
</dbReference>
<reference evidence="2" key="2">
    <citation type="submission" date="2015-06" db="UniProtKB">
        <authorList>
            <consortium name="EnsemblPlants"/>
        </authorList>
    </citation>
    <scope>IDENTIFICATION</scope>
</reference>
<evidence type="ECO:0000256" key="1">
    <source>
        <dbReference type="SAM" id="SignalP"/>
    </source>
</evidence>
<feature type="signal peptide" evidence="1">
    <location>
        <begin position="1"/>
        <end position="22"/>
    </location>
</feature>
<keyword evidence="1" id="KW-0732">Signal</keyword>